<dbReference type="Pfam" id="PF00282">
    <property type="entry name" value="Pyridoxal_deC"/>
    <property type="match status" value="1"/>
</dbReference>
<dbReference type="EMBL" id="FOVH01000018">
    <property type="protein sequence ID" value="SFP84447.1"/>
    <property type="molecule type" value="Genomic_DNA"/>
</dbReference>
<dbReference type="eggNOG" id="COG0076">
    <property type="taxonomic scope" value="Bacteria"/>
</dbReference>
<dbReference type="GO" id="GO:0030170">
    <property type="term" value="F:pyridoxal phosphate binding"/>
    <property type="evidence" value="ECO:0007669"/>
    <property type="project" value="InterPro"/>
</dbReference>
<name>A0A1I5TPB6_9ACTN</name>
<dbReference type="InterPro" id="IPR015424">
    <property type="entry name" value="PyrdxlP-dep_Trfase"/>
</dbReference>
<evidence type="ECO:0000313" key="9">
    <source>
        <dbReference type="EMBL" id="SFP84447.1"/>
    </source>
</evidence>
<dbReference type="Gene3D" id="3.40.640.10">
    <property type="entry name" value="Type I PLP-dependent aspartate aminotransferase-like (Major domain)"/>
    <property type="match status" value="1"/>
</dbReference>
<dbReference type="SUPFAM" id="SSF53383">
    <property type="entry name" value="PLP-dependent transferases"/>
    <property type="match status" value="1"/>
</dbReference>
<dbReference type="GO" id="GO:0004058">
    <property type="term" value="F:aromatic-L-amino-acid decarboxylase activity"/>
    <property type="evidence" value="ECO:0007669"/>
    <property type="project" value="UniProtKB-ARBA"/>
</dbReference>
<dbReference type="PANTHER" id="PTHR11999">
    <property type="entry name" value="GROUP II PYRIDOXAL-5-PHOSPHATE DECARBOXYLASE"/>
    <property type="match status" value="1"/>
</dbReference>
<evidence type="ECO:0000256" key="4">
    <source>
        <dbReference type="ARBA" id="ARBA00022898"/>
    </source>
</evidence>
<dbReference type="InterPro" id="IPR002129">
    <property type="entry name" value="PyrdxlP-dep_de-COase"/>
</dbReference>
<dbReference type="AlphaFoldDB" id="A0A1I5TPB6"/>
<evidence type="ECO:0000256" key="7">
    <source>
        <dbReference type="RuleBase" id="RU000382"/>
    </source>
</evidence>
<evidence type="ECO:0000256" key="6">
    <source>
        <dbReference type="PIRSR" id="PIRSR602129-50"/>
    </source>
</evidence>
<dbReference type="InterPro" id="IPR015421">
    <property type="entry name" value="PyrdxlP-dep_Trfase_major"/>
</dbReference>
<dbReference type="Proteomes" id="UP000183413">
    <property type="component" value="Unassembled WGS sequence"/>
</dbReference>
<dbReference type="Gene3D" id="3.90.1150.10">
    <property type="entry name" value="Aspartate Aminotransferase, domain 1"/>
    <property type="match status" value="1"/>
</dbReference>
<feature type="region of interest" description="Disordered" evidence="8">
    <location>
        <begin position="1"/>
        <end position="21"/>
    </location>
</feature>
<keyword evidence="3" id="KW-0210">Decarboxylase</keyword>
<protein>
    <submittedName>
        <fullName evidence="9">Glutamate or tyrosine decarboxylase</fullName>
    </submittedName>
</protein>
<evidence type="ECO:0000313" key="10">
    <source>
        <dbReference type="Proteomes" id="UP000183413"/>
    </source>
</evidence>
<dbReference type="PANTHER" id="PTHR11999:SF70">
    <property type="entry name" value="MIP05841P"/>
    <property type="match status" value="1"/>
</dbReference>
<comment type="similarity">
    <text evidence="2 7">Belongs to the group II decarboxylase family.</text>
</comment>
<evidence type="ECO:0000256" key="5">
    <source>
        <dbReference type="ARBA" id="ARBA00023239"/>
    </source>
</evidence>
<dbReference type="InterPro" id="IPR010977">
    <property type="entry name" value="Aromatic_deC"/>
</dbReference>
<keyword evidence="4 6" id="KW-0663">Pyridoxal phosphate</keyword>
<sequence>MVDGMDRFPVGRASFDPPPSASERLWRDVVDLLQEERAQIAGRPVSRPVDVERLRAGIGAYDFERPVAPDEAIRDVAGMLRATTVHTTHPRYFGLFNPTPTLMSVVGDTLAAAFNPQMAAWSHAPAAAEIEAHLLRYLGGRLGYPPGEVAGSFTSGGAEANLTAVLLALTKAWPRYGEEGVRALPGRPVMYASAESHLAWLKIAHATGIGRDAVRLVPSGPGLRMDTAALARRIAADRAAGDLPFLVVATAGTTAAGVIDPLHEIADLCRDLRLHLHADAAYGGAAALSDRLAPALDGIGRADSITVDAHKWLSVPMGAGALLCTDAAGLAETFRVTTSYMPAEIPDTVDPYTSSQQWSRRFMGLKLFLSLAVAGREGYAAQLDHDADLAHGLRERITAAGWDVVNDTPLPVVCFADPDDGTWEHHEALAEKVVTGGRAWISPVRLDGRAALRACVISHRTTPADIDELVQAVNDARKEASADRTLRH</sequence>
<proteinExistence type="inferred from homology"/>
<evidence type="ECO:0000256" key="2">
    <source>
        <dbReference type="ARBA" id="ARBA00009533"/>
    </source>
</evidence>
<dbReference type="Gene3D" id="3.90.1150.170">
    <property type="match status" value="1"/>
</dbReference>
<feature type="modified residue" description="N6-(pyridoxal phosphate)lysine" evidence="6">
    <location>
        <position position="311"/>
    </location>
</feature>
<evidence type="ECO:0000256" key="1">
    <source>
        <dbReference type="ARBA" id="ARBA00001933"/>
    </source>
</evidence>
<dbReference type="InParanoid" id="A0A1I5TPB6"/>
<dbReference type="InterPro" id="IPR015422">
    <property type="entry name" value="PyrdxlP-dep_Trfase_small"/>
</dbReference>
<comment type="cofactor">
    <cofactor evidence="1 6 7">
        <name>pyridoxal 5'-phosphate</name>
        <dbReference type="ChEBI" id="CHEBI:597326"/>
    </cofactor>
</comment>
<reference evidence="9 10" key="1">
    <citation type="submission" date="2016-10" db="EMBL/GenBank/DDBJ databases">
        <authorList>
            <person name="de Groot N.N."/>
        </authorList>
    </citation>
    <scope>NUCLEOTIDE SEQUENCE [LARGE SCALE GENOMIC DNA]</scope>
    <source>
        <strain evidence="9 10">DSM 43067</strain>
    </source>
</reference>
<organism evidence="9 10">
    <name type="scientific">Actinomadura madurae</name>
    <dbReference type="NCBI Taxonomy" id="1993"/>
    <lineage>
        <taxon>Bacteria</taxon>
        <taxon>Bacillati</taxon>
        <taxon>Actinomycetota</taxon>
        <taxon>Actinomycetes</taxon>
        <taxon>Streptosporangiales</taxon>
        <taxon>Thermomonosporaceae</taxon>
        <taxon>Actinomadura</taxon>
    </lineage>
</organism>
<gene>
    <name evidence="9" type="ORF">SAMN04489713_11858</name>
</gene>
<accession>A0A1I5TPB6</accession>
<keyword evidence="5 7" id="KW-0456">Lyase</keyword>
<evidence type="ECO:0000256" key="3">
    <source>
        <dbReference type="ARBA" id="ARBA00022793"/>
    </source>
</evidence>
<keyword evidence="10" id="KW-1185">Reference proteome</keyword>
<dbReference type="STRING" id="1993.SAMN04489713_11858"/>
<evidence type="ECO:0000256" key="8">
    <source>
        <dbReference type="SAM" id="MobiDB-lite"/>
    </source>
</evidence>
<dbReference type="GO" id="GO:0019752">
    <property type="term" value="P:carboxylic acid metabolic process"/>
    <property type="evidence" value="ECO:0007669"/>
    <property type="project" value="InterPro"/>
</dbReference>